<evidence type="ECO:0000313" key="2">
    <source>
        <dbReference type="Proteomes" id="UP000268093"/>
    </source>
</evidence>
<dbReference type="InterPro" id="IPR052741">
    <property type="entry name" value="Mitochondrial_HTD2"/>
</dbReference>
<dbReference type="Gene3D" id="3.10.129.10">
    <property type="entry name" value="Hotdog Thioesterase"/>
    <property type="match status" value="1"/>
</dbReference>
<gene>
    <name evidence="1" type="ORF">BC936DRAFT_138361</name>
</gene>
<dbReference type="OrthoDB" id="3257538at2759"/>
<reference evidence="1 2" key="1">
    <citation type="journal article" date="2018" name="New Phytol.">
        <title>Phylogenomics of Endogonaceae and evolution of mycorrhizas within Mucoromycota.</title>
        <authorList>
            <person name="Chang Y."/>
            <person name="Desiro A."/>
            <person name="Na H."/>
            <person name="Sandor L."/>
            <person name="Lipzen A."/>
            <person name="Clum A."/>
            <person name="Barry K."/>
            <person name="Grigoriev I.V."/>
            <person name="Martin F.M."/>
            <person name="Stajich J.E."/>
            <person name="Smith M.E."/>
            <person name="Bonito G."/>
            <person name="Spatafora J.W."/>
        </authorList>
    </citation>
    <scope>NUCLEOTIDE SEQUENCE [LARGE SCALE GENOMIC DNA]</scope>
    <source>
        <strain evidence="1 2">GMNB39</strain>
    </source>
</reference>
<dbReference type="EMBL" id="RBNI01000130">
    <property type="protein sequence ID" value="RUP52173.1"/>
    <property type="molecule type" value="Genomic_DNA"/>
</dbReference>
<dbReference type="PANTHER" id="PTHR28152">
    <property type="entry name" value="HYDROXYACYL-THIOESTER DEHYDRATASE TYPE 2, MITOCHONDRIAL"/>
    <property type="match status" value="1"/>
</dbReference>
<dbReference type="AlphaFoldDB" id="A0A433DMU9"/>
<sequence length="337" mass="37882">MRIYSPTMSSLCLRLRLARLYSTTNPAAAVSPATASLISVWKSSVTQRIDTTVDHINPSTFNLLATTLDDPLIPYKGENNLPPADTPLPPNWHLAYFPPRVLERDLASDGYEDSHAPPEPFVRRMWAGGKLEFKERNPLRIGQEARVVTKCKDVEVKRGARGENVFVWVEKEIGNGHGWCVRDTRCLVYMKPPGKGGEKVEQRVIRASKTPAFMRTIHPTPILLFRYSALTFNSHQIHYDYRYTTEKEGRPACLVHGPLTCTLLLDLLRANINPMAHIRSFTYRALTPMYAGTEFRLCGRPNGSAEDKDVEGTYELWAENEHGGLAMSGTAEVVERG</sequence>
<dbReference type="GO" id="GO:0005739">
    <property type="term" value="C:mitochondrion"/>
    <property type="evidence" value="ECO:0007669"/>
    <property type="project" value="TreeGrafter"/>
</dbReference>
<dbReference type="Proteomes" id="UP000268093">
    <property type="component" value="Unassembled WGS sequence"/>
</dbReference>
<dbReference type="SUPFAM" id="SSF54637">
    <property type="entry name" value="Thioesterase/thiol ester dehydrase-isomerase"/>
    <property type="match status" value="1"/>
</dbReference>
<evidence type="ECO:0000313" key="1">
    <source>
        <dbReference type="EMBL" id="RUP52173.1"/>
    </source>
</evidence>
<dbReference type="InterPro" id="IPR029069">
    <property type="entry name" value="HotDog_dom_sf"/>
</dbReference>
<dbReference type="GO" id="GO:0019171">
    <property type="term" value="F:(3R)-hydroxyacyl-[acyl-carrier-protein] dehydratase activity"/>
    <property type="evidence" value="ECO:0007669"/>
    <property type="project" value="TreeGrafter"/>
</dbReference>
<comment type="caution">
    <text evidence="1">The sequence shown here is derived from an EMBL/GenBank/DDBJ whole genome shotgun (WGS) entry which is preliminary data.</text>
</comment>
<keyword evidence="2" id="KW-1185">Reference proteome</keyword>
<organism evidence="1 2">
    <name type="scientific">Jimgerdemannia flammicorona</name>
    <dbReference type="NCBI Taxonomy" id="994334"/>
    <lineage>
        <taxon>Eukaryota</taxon>
        <taxon>Fungi</taxon>
        <taxon>Fungi incertae sedis</taxon>
        <taxon>Mucoromycota</taxon>
        <taxon>Mucoromycotina</taxon>
        <taxon>Endogonomycetes</taxon>
        <taxon>Endogonales</taxon>
        <taxon>Endogonaceae</taxon>
        <taxon>Jimgerdemannia</taxon>
    </lineage>
</organism>
<accession>A0A433DMU9</accession>
<name>A0A433DMU9_9FUNG</name>
<dbReference type="PANTHER" id="PTHR28152:SF1">
    <property type="entry name" value="HYDROXYACYL-THIOESTER DEHYDRATASE TYPE 2, MITOCHONDRIAL"/>
    <property type="match status" value="1"/>
</dbReference>
<protein>
    <recommendedName>
        <fullName evidence="3">N-terminal of MaoC-like dehydratase domain-containing protein</fullName>
    </recommendedName>
</protein>
<evidence type="ECO:0008006" key="3">
    <source>
        <dbReference type="Google" id="ProtNLM"/>
    </source>
</evidence>
<proteinExistence type="predicted"/>